<dbReference type="GO" id="GO:0004888">
    <property type="term" value="F:transmembrane signaling receptor activity"/>
    <property type="evidence" value="ECO:0007669"/>
    <property type="project" value="InterPro"/>
</dbReference>
<reference evidence="10 11" key="1">
    <citation type="journal article" date="2016" name="J. Microbiol.">
        <title>Dankookia rubra gen. nov., sp. nov., an alphaproteobacterium isolated from sediment of a shallow stream.</title>
        <authorList>
            <person name="Kim W.H."/>
            <person name="Kim D.H."/>
            <person name="Kang K."/>
            <person name="Ahn T.Y."/>
        </authorList>
    </citation>
    <scope>NUCLEOTIDE SEQUENCE [LARGE SCALE GENOMIC DNA]</scope>
    <source>
        <strain evidence="10 11">JCM30602</strain>
    </source>
</reference>
<dbReference type="PROSITE" id="PS50111">
    <property type="entry name" value="CHEMOTAXIS_TRANSDUC_2"/>
    <property type="match status" value="1"/>
</dbReference>
<dbReference type="SUPFAM" id="SSF58104">
    <property type="entry name" value="Methyl-accepting chemotaxis protein (MCP) signaling domain"/>
    <property type="match status" value="1"/>
</dbReference>
<dbReference type="Proteomes" id="UP000295096">
    <property type="component" value="Unassembled WGS sequence"/>
</dbReference>
<comment type="caution">
    <text evidence="10">The sequence shown here is derived from an EMBL/GenBank/DDBJ whole genome shotgun (WGS) entry which is preliminary data.</text>
</comment>
<dbReference type="Pfam" id="PF00672">
    <property type="entry name" value="HAMP"/>
    <property type="match status" value="1"/>
</dbReference>
<keyword evidence="11" id="KW-1185">Reference proteome</keyword>
<name>A0A4R5QDW8_9PROT</name>
<dbReference type="CDD" id="cd06225">
    <property type="entry name" value="HAMP"/>
    <property type="match status" value="1"/>
</dbReference>
<keyword evidence="6" id="KW-1133">Transmembrane helix</keyword>
<protein>
    <submittedName>
        <fullName evidence="10">Methyl-accepting chemotaxis protein</fullName>
    </submittedName>
</protein>
<dbReference type="GO" id="GO:0006935">
    <property type="term" value="P:chemotaxis"/>
    <property type="evidence" value="ECO:0007669"/>
    <property type="project" value="InterPro"/>
</dbReference>
<evidence type="ECO:0000259" key="8">
    <source>
        <dbReference type="PROSITE" id="PS50192"/>
    </source>
</evidence>
<evidence type="ECO:0000256" key="5">
    <source>
        <dbReference type="PROSITE-ProRule" id="PRU00284"/>
    </source>
</evidence>
<dbReference type="PROSITE" id="PS50192">
    <property type="entry name" value="T_SNARE"/>
    <property type="match status" value="1"/>
</dbReference>
<dbReference type="GO" id="GO:0005886">
    <property type="term" value="C:plasma membrane"/>
    <property type="evidence" value="ECO:0007669"/>
    <property type="project" value="UniProtKB-SubCell"/>
</dbReference>
<dbReference type="SMART" id="SM00304">
    <property type="entry name" value="HAMP"/>
    <property type="match status" value="1"/>
</dbReference>
<dbReference type="SMART" id="SM00283">
    <property type="entry name" value="MA"/>
    <property type="match status" value="1"/>
</dbReference>
<keyword evidence="2" id="KW-1003">Cell membrane</keyword>
<keyword evidence="6" id="KW-0812">Transmembrane</keyword>
<evidence type="ECO:0000256" key="3">
    <source>
        <dbReference type="ARBA" id="ARBA00023224"/>
    </source>
</evidence>
<dbReference type="InterPro" id="IPR004089">
    <property type="entry name" value="MCPsignal_dom"/>
</dbReference>
<dbReference type="PANTHER" id="PTHR32089">
    <property type="entry name" value="METHYL-ACCEPTING CHEMOTAXIS PROTEIN MCPB"/>
    <property type="match status" value="1"/>
</dbReference>
<dbReference type="EMBL" id="SMSJ01000022">
    <property type="protein sequence ID" value="TDH61374.1"/>
    <property type="molecule type" value="Genomic_DNA"/>
</dbReference>
<accession>A0A4R5QDW8</accession>
<evidence type="ECO:0000313" key="10">
    <source>
        <dbReference type="EMBL" id="TDH61374.1"/>
    </source>
</evidence>
<comment type="subcellular location">
    <subcellularLocation>
        <location evidence="1">Cell inner membrane</location>
        <topology evidence="1">Multi-pass membrane protein</topology>
    </subcellularLocation>
</comment>
<dbReference type="PROSITE" id="PS50885">
    <property type="entry name" value="HAMP"/>
    <property type="match status" value="1"/>
</dbReference>
<dbReference type="SUPFAM" id="SSF158472">
    <property type="entry name" value="HAMP domain-like"/>
    <property type="match status" value="1"/>
</dbReference>
<dbReference type="InterPro" id="IPR000727">
    <property type="entry name" value="T_SNARE_dom"/>
</dbReference>
<dbReference type="AlphaFoldDB" id="A0A4R5QDW8"/>
<keyword evidence="6" id="KW-0472">Membrane</keyword>
<evidence type="ECO:0000256" key="1">
    <source>
        <dbReference type="ARBA" id="ARBA00004429"/>
    </source>
</evidence>
<feature type="domain" description="T-SNARE coiled-coil homology" evidence="8">
    <location>
        <begin position="471"/>
        <end position="533"/>
    </location>
</feature>
<sequence length="575" mass="58876">MSTTIALPADRSRTTSSWRLGLAPKLLGVVGLLGLLAAGIATGAVHTTARQAESIKSLEGVGNRGIVLGRADVNFVAWVRSVEFLPLELSAEQRRHWEEKAAHHLNRLEKRLDELRPALVLPKNRRDLVKVDAAVGSYKKVHAEVQALARAGKLEAATRAAMAAAAEVDAAGELLNEMQMRAIRMLESVKTAAHAETASAQAWLIGGSLAGILLGTSLALLIVLRGVTGPLKRLTATAGGLAEGRIDTPVEATARADEVGAIARGLEVLRNAALRTRTLEQEAAAARAAAEAARLQAQRDLADRVERELGAVVQGLSATVGTLETGITRLDGTAQGTAERAASVAAGATEATSNVQTVAAAAEELASSVNEITRQVTAAAQVARRAVQDAREADGTVTGLSEAAQRIGDVVRLIGDIAGQTNLLALNATIEAARAGEAGKGFAVVASEVKTLASQTGRATEEIGAQIAAIQAATDRAVQSIKGIAEVVAEVDGISATIAAAVEEQGAATREIARNVAEAAQGTNDVSANIAHVSAGVEQTTGALAGLRDATGAVAQQGGALRDGLAGLLQGLRAA</sequence>
<dbReference type="InterPro" id="IPR003660">
    <property type="entry name" value="HAMP_dom"/>
</dbReference>
<proteinExistence type="inferred from homology"/>
<dbReference type="PRINTS" id="PR00260">
    <property type="entry name" value="CHEMTRNSDUCR"/>
</dbReference>
<keyword evidence="2" id="KW-0997">Cell inner membrane</keyword>
<organism evidence="10 11">
    <name type="scientific">Dankookia rubra</name>
    <dbReference type="NCBI Taxonomy" id="1442381"/>
    <lineage>
        <taxon>Bacteria</taxon>
        <taxon>Pseudomonadati</taxon>
        <taxon>Pseudomonadota</taxon>
        <taxon>Alphaproteobacteria</taxon>
        <taxon>Acetobacterales</taxon>
        <taxon>Roseomonadaceae</taxon>
        <taxon>Dankookia</taxon>
    </lineage>
</organism>
<evidence type="ECO:0000259" key="7">
    <source>
        <dbReference type="PROSITE" id="PS50111"/>
    </source>
</evidence>
<feature type="domain" description="HAMP" evidence="9">
    <location>
        <begin position="225"/>
        <end position="278"/>
    </location>
</feature>
<dbReference type="Gene3D" id="1.10.8.500">
    <property type="entry name" value="HAMP domain in histidine kinase"/>
    <property type="match status" value="1"/>
</dbReference>
<comment type="similarity">
    <text evidence="4">Belongs to the methyl-accepting chemotaxis (MCP) protein family.</text>
</comment>
<dbReference type="OrthoDB" id="3378718at2"/>
<dbReference type="PANTHER" id="PTHR32089:SF112">
    <property type="entry name" value="LYSOZYME-LIKE PROTEIN-RELATED"/>
    <property type="match status" value="1"/>
</dbReference>
<gene>
    <name evidence="10" type="ORF">E2C06_17190</name>
</gene>
<evidence type="ECO:0000313" key="11">
    <source>
        <dbReference type="Proteomes" id="UP000295096"/>
    </source>
</evidence>
<dbReference type="GO" id="GO:0007165">
    <property type="term" value="P:signal transduction"/>
    <property type="evidence" value="ECO:0007669"/>
    <property type="project" value="UniProtKB-KW"/>
</dbReference>
<dbReference type="Pfam" id="PF00015">
    <property type="entry name" value="MCPsignal"/>
    <property type="match status" value="1"/>
</dbReference>
<keyword evidence="3 5" id="KW-0807">Transducer</keyword>
<dbReference type="RefSeq" id="WP_133289846.1">
    <property type="nucleotide sequence ID" value="NZ_SMSJ01000022.1"/>
</dbReference>
<feature type="transmembrane region" description="Helical" evidence="6">
    <location>
        <begin position="202"/>
        <end position="224"/>
    </location>
</feature>
<dbReference type="Gene3D" id="1.10.287.950">
    <property type="entry name" value="Methyl-accepting chemotaxis protein"/>
    <property type="match status" value="1"/>
</dbReference>
<feature type="domain" description="Methyl-accepting transducer" evidence="7">
    <location>
        <begin position="319"/>
        <end position="541"/>
    </location>
</feature>
<evidence type="ECO:0000256" key="2">
    <source>
        <dbReference type="ARBA" id="ARBA00022519"/>
    </source>
</evidence>
<evidence type="ECO:0000256" key="4">
    <source>
        <dbReference type="ARBA" id="ARBA00029447"/>
    </source>
</evidence>
<dbReference type="InterPro" id="IPR004090">
    <property type="entry name" value="Chemotax_Me-accpt_rcpt"/>
</dbReference>
<evidence type="ECO:0000256" key="6">
    <source>
        <dbReference type="SAM" id="Phobius"/>
    </source>
</evidence>
<evidence type="ECO:0000259" key="9">
    <source>
        <dbReference type="PROSITE" id="PS50885"/>
    </source>
</evidence>